<dbReference type="Pfam" id="PF03140">
    <property type="entry name" value="DUF247"/>
    <property type="match status" value="1"/>
</dbReference>
<dbReference type="PANTHER" id="PTHR31170">
    <property type="entry name" value="BNAC04G53230D PROTEIN"/>
    <property type="match status" value="1"/>
</dbReference>
<dbReference type="AlphaFoldDB" id="A0A9Q0KZK4"/>
<organism evidence="3 4">
    <name type="scientific">Protea cynaroides</name>
    <dbReference type="NCBI Taxonomy" id="273540"/>
    <lineage>
        <taxon>Eukaryota</taxon>
        <taxon>Viridiplantae</taxon>
        <taxon>Streptophyta</taxon>
        <taxon>Embryophyta</taxon>
        <taxon>Tracheophyta</taxon>
        <taxon>Spermatophyta</taxon>
        <taxon>Magnoliopsida</taxon>
        <taxon>Proteales</taxon>
        <taxon>Proteaceae</taxon>
        <taxon>Protea</taxon>
    </lineage>
</organism>
<evidence type="ECO:0000256" key="2">
    <source>
        <dbReference type="SAM" id="Phobius"/>
    </source>
</evidence>
<keyword evidence="4" id="KW-1185">Reference proteome</keyword>
<evidence type="ECO:0000313" key="4">
    <source>
        <dbReference type="Proteomes" id="UP001141806"/>
    </source>
</evidence>
<protein>
    <submittedName>
        <fullName evidence="3">Uncharacterized protein</fullName>
    </submittedName>
</protein>
<reference evidence="3" key="1">
    <citation type="journal article" date="2023" name="Plant J.">
        <title>The genome of the king protea, Protea cynaroides.</title>
        <authorList>
            <person name="Chang J."/>
            <person name="Duong T.A."/>
            <person name="Schoeman C."/>
            <person name="Ma X."/>
            <person name="Roodt D."/>
            <person name="Barker N."/>
            <person name="Li Z."/>
            <person name="Van de Peer Y."/>
            <person name="Mizrachi E."/>
        </authorList>
    </citation>
    <scope>NUCLEOTIDE SEQUENCE</scope>
    <source>
        <tissue evidence="3">Young leaves</tissue>
    </source>
</reference>
<keyword evidence="2" id="KW-0472">Membrane</keyword>
<dbReference type="PANTHER" id="PTHR31170:SF21">
    <property type="match status" value="1"/>
</dbReference>
<feature type="region of interest" description="Disordered" evidence="1">
    <location>
        <begin position="1"/>
        <end position="20"/>
    </location>
</feature>
<dbReference type="OrthoDB" id="658695at2759"/>
<feature type="transmembrane region" description="Helical" evidence="2">
    <location>
        <begin position="429"/>
        <end position="450"/>
    </location>
</feature>
<accession>A0A9Q0KZK4</accession>
<keyword evidence="2" id="KW-0812">Transmembrane</keyword>
<gene>
    <name evidence="3" type="ORF">NE237_010558</name>
</gene>
<evidence type="ECO:0000313" key="3">
    <source>
        <dbReference type="EMBL" id="KAJ4979778.1"/>
    </source>
</evidence>
<keyword evidence="2" id="KW-1133">Transmembrane helix</keyword>
<dbReference type="InterPro" id="IPR004158">
    <property type="entry name" value="DUF247_pln"/>
</dbReference>
<proteinExistence type="predicted"/>
<dbReference type="Proteomes" id="UP001141806">
    <property type="component" value="Unassembled WGS sequence"/>
</dbReference>
<sequence length="464" mass="53951">MGKNLGDSNSDQEEGKHNHVIRINDDYDVNNDRLACMKRRTLEQPKLLMSSAGRSSCSIFRVPQRFVEINGRIYEPHVVSIGPYHRGKPHLRMVEEHKWRFLGSLLSRTQIEGLTLEDYVRNAKQFEQRARESYSETISMNSDEFTEMMVLDGCFIIEIFRIAGNLVQSDPQDPILTLSWLFPSLLRDLLRLENQIPFFILQSLFDLSKMSSEENRGEPSPSLSMLALEFFNHATMERPPEIIQRYRDHEPKHLLDLLRSTFTISAQQEPQKAKPTQVIESVTKLRRAGITFKRRNAESFLDVNFRNGVLEMPAITIDDFTSSFLANCVAFEQCHNHCSKHITTYATLLDCLINTYRDVEFLCDAKIIDNYFGTEGDLARFLNNLGKDMAFDFQRSYLSSLFDEMNVYYRNGWHVQWASFKYTYFDTPWSFISAVAAVILLLLTMIQTFYSAYPQWFPSKDKCN</sequence>
<evidence type="ECO:0000256" key="1">
    <source>
        <dbReference type="SAM" id="MobiDB-lite"/>
    </source>
</evidence>
<name>A0A9Q0KZK4_9MAGN</name>
<dbReference type="EMBL" id="JAMYWD010000002">
    <property type="protein sequence ID" value="KAJ4979778.1"/>
    <property type="molecule type" value="Genomic_DNA"/>
</dbReference>
<comment type="caution">
    <text evidence="3">The sequence shown here is derived from an EMBL/GenBank/DDBJ whole genome shotgun (WGS) entry which is preliminary data.</text>
</comment>